<name>A0AAW2HQ62_9NEOP</name>
<dbReference type="EMBL" id="JARGDH010000003">
    <property type="protein sequence ID" value="KAL0271965.1"/>
    <property type="molecule type" value="Genomic_DNA"/>
</dbReference>
<keyword evidence="2" id="KW-0732">Signal</keyword>
<sequence length="569" mass="60111">MNTGSRLLVLIVTLLLCQCLTEVQCRRTVSTSRRGSSRRNNYDNGSQTSRSGQRGGFFSFFGSKGSTSGSSSRSSSGTSTKQSSKNGNPAWANPNYKPSAPKEPSYGWAQGNRKPDTSQFQKSSQPGSNIGPGGYPVQSGLPQTRVPQQTHGYVPAPQTHGYVPSPQTHGYNPAQKTHGYNPAPQPHGYNPAPQTHGYNPAPQTHGYNQAPQTHGYNPGQPSYGHAPSGYNTGYHPPPPPSYGQPSYPGGNMGGYHPSNNFGHQGFASSHGISPSYYPSQSSYGYPGQGLFGGSHGPKFGGLGLFGGGTGNFGYGSNSWGVPTYGSKSSSGKGKLLTGLALGAAGGYLTSSLVNRISNPWGWGGYGYGSRFGYDRPIVIKEIRETVRPEAPTPEREPEPDPTAHFINCVLIDPTTNITLINPNCSCTVTTVIDPMTNQPISTHNCTTANGQVPATQPAVMPMMPMVPEQQPPNAVNNPNASPAYVGLYQDNMRYGAGPEYGGPPAGQPAETSPAPTVTAKEEDSSTPKTEVSTSEAAPALLNDSPVPASSKVKQFYSQLEQIVNMGKFI</sequence>
<feature type="compositionally biased region" description="Low complexity" evidence="1">
    <location>
        <begin position="45"/>
        <end position="85"/>
    </location>
</feature>
<evidence type="ECO:0000256" key="1">
    <source>
        <dbReference type="SAM" id="MobiDB-lite"/>
    </source>
</evidence>
<dbReference type="EMBL" id="JARGDH010000003">
    <property type="protein sequence ID" value="KAL0271964.1"/>
    <property type="molecule type" value="Genomic_DNA"/>
</dbReference>
<accession>A0AAW2HQ62</accession>
<organism evidence="3">
    <name type="scientific">Menopon gallinae</name>
    <name type="common">poultry shaft louse</name>
    <dbReference type="NCBI Taxonomy" id="328185"/>
    <lineage>
        <taxon>Eukaryota</taxon>
        <taxon>Metazoa</taxon>
        <taxon>Ecdysozoa</taxon>
        <taxon>Arthropoda</taxon>
        <taxon>Hexapoda</taxon>
        <taxon>Insecta</taxon>
        <taxon>Pterygota</taxon>
        <taxon>Neoptera</taxon>
        <taxon>Paraneoptera</taxon>
        <taxon>Psocodea</taxon>
        <taxon>Troctomorpha</taxon>
        <taxon>Phthiraptera</taxon>
        <taxon>Amblycera</taxon>
        <taxon>Menoponidae</taxon>
        <taxon>Menopon</taxon>
    </lineage>
</organism>
<proteinExistence type="predicted"/>
<gene>
    <name evidence="3" type="ORF">PYX00_005112</name>
</gene>
<feature type="region of interest" description="Disordered" evidence="1">
    <location>
        <begin position="28"/>
        <end position="256"/>
    </location>
</feature>
<feature type="compositionally biased region" description="Polar residues" evidence="1">
    <location>
        <begin position="140"/>
        <end position="151"/>
    </location>
</feature>
<comment type="caution">
    <text evidence="3">The sequence shown here is derived from an EMBL/GenBank/DDBJ whole genome shotgun (WGS) entry which is preliminary data.</text>
</comment>
<feature type="signal peptide" evidence="2">
    <location>
        <begin position="1"/>
        <end position="25"/>
    </location>
</feature>
<evidence type="ECO:0000256" key="2">
    <source>
        <dbReference type="SAM" id="SignalP"/>
    </source>
</evidence>
<feature type="compositionally biased region" description="Polar residues" evidence="1">
    <location>
        <begin position="526"/>
        <end position="535"/>
    </location>
</feature>
<feature type="compositionally biased region" description="Polar residues" evidence="1">
    <location>
        <begin position="117"/>
        <end position="128"/>
    </location>
</feature>
<feature type="region of interest" description="Disordered" evidence="1">
    <location>
        <begin position="495"/>
        <end position="547"/>
    </location>
</feature>
<evidence type="ECO:0000313" key="3">
    <source>
        <dbReference type="EMBL" id="KAL0271966.1"/>
    </source>
</evidence>
<dbReference type="AlphaFoldDB" id="A0AAW2HQ62"/>
<protein>
    <submittedName>
        <fullName evidence="3">Uncharacterized protein</fullName>
    </submittedName>
</protein>
<reference evidence="3" key="1">
    <citation type="journal article" date="2024" name="Gigascience">
        <title>Chromosome-level genome of the poultry shaft louse Menopon gallinae provides insight into the host-switching and adaptive evolution of parasitic lice.</title>
        <authorList>
            <person name="Xu Y."/>
            <person name="Ma L."/>
            <person name="Liu S."/>
            <person name="Liang Y."/>
            <person name="Liu Q."/>
            <person name="He Z."/>
            <person name="Tian L."/>
            <person name="Duan Y."/>
            <person name="Cai W."/>
            <person name="Li H."/>
            <person name="Song F."/>
        </authorList>
    </citation>
    <scope>NUCLEOTIDE SEQUENCE</scope>
    <source>
        <strain evidence="3">Cailab_2023a</strain>
    </source>
</reference>
<feature type="chain" id="PRO_5044477007" evidence="2">
    <location>
        <begin position="26"/>
        <end position="569"/>
    </location>
</feature>
<feature type="compositionally biased region" description="Polar residues" evidence="1">
    <location>
        <begin position="192"/>
        <end position="215"/>
    </location>
</feature>
<dbReference type="EMBL" id="JARGDH010000003">
    <property type="protein sequence ID" value="KAL0271966.1"/>
    <property type="molecule type" value="Genomic_DNA"/>
</dbReference>